<reference evidence="6 7" key="1">
    <citation type="submission" date="2019-11" db="EMBL/GenBank/DDBJ databases">
        <title>Bacillus lacus genome.</title>
        <authorList>
            <person name="Allen C.J."/>
            <person name="Newman J.D."/>
        </authorList>
    </citation>
    <scope>NUCLEOTIDE SEQUENCE [LARGE SCALE GENOMIC DNA]</scope>
    <source>
        <strain evidence="6 7">KCTC 33946</strain>
    </source>
</reference>
<dbReference type="PROSITE" id="PS51257">
    <property type="entry name" value="PROKAR_LIPOPROTEIN"/>
    <property type="match status" value="1"/>
</dbReference>
<dbReference type="PANTHER" id="PTHR30535">
    <property type="entry name" value="VITAMIN B12-BINDING PROTEIN"/>
    <property type="match status" value="1"/>
</dbReference>
<dbReference type="AlphaFoldDB" id="A0A7X2J226"/>
<evidence type="ECO:0000313" key="6">
    <source>
        <dbReference type="EMBL" id="MRX73829.1"/>
    </source>
</evidence>
<organism evidence="6 7">
    <name type="scientific">Metabacillus lacus</name>
    <dbReference type="NCBI Taxonomy" id="1983721"/>
    <lineage>
        <taxon>Bacteria</taxon>
        <taxon>Bacillati</taxon>
        <taxon>Bacillota</taxon>
        <taxon>Bacilli</taxon>
        <taxon>Bacillales</taxon>
        <taxon>Bacillaceae</taxon>
        <taxon>Metabacillus</taxon>
    </lineage>
</organism>
<sequence length="317" mass="34629">MTKKLQILLAAFLLCASSACSNGQSATTEQPENGETQLQEEKSASYTVKDDRGLDITFEAVPEKIVSLQPSNTEILFALGAGEKIVGVTEYDNYPEEAKEIERISDSMTADTEAILALKPDAVIAYTTGDDAGVQQLEAAGLNVFVIQSAQTFDDVYGDIEQIAAVLGEKENGEKLISDIQSQISDVQEKVAEVSEKEKTYFEISPSPDIYTAGSETFQQEILENAGVENIFADQTGWVKLSEEEIVKRNPDTILTTVNYVENPTEEIKSRGSWDALDAVKNDKVFFLDSDVMSRPGPRIGEAVELAASAVYPELFQ</sequence>
<dbReference type="CDD" id="cd01143">
    <property type="entry name" value="YvrC"/>
    <property type="match status" value="1"/>
</dbReference>
<keyword evidence="7" id="KW-1185">Reference proteome</keyword>
<evidence type="ECO:0000256" key="2">
    <source>
        <dbReference type="ARBA" id="ARBA00022729"/>
    </source>
</evidence>
<keyword evidence="2 4" id="KW-0732">Signal</keyword>
<name>A0A7X2J226_9BACI</name>
<feature type="domain" description="Fe/B12 periplasmic-binding" evidence="5">
    <location>
        <begin position="64"/>
        <end position="317"/>
    </location>
</feature>
<evidence type="ECO:0000256" key="1">
    <source>
        <dbReference type="ARBA" id="ARBA00008814"/>
    </source>
</evidence>
<dbReference type="InterPro" id="IPR054828">
    <property type="entry name" value="Vit_B12_bind_prot"/>
</dbReference>
<feature type="chain" id="PRO_5039366655" evidence="4">
    <location>
        <begin position="22"/>
        <end position="317"/>
    </location>
</feature>
<proteinExistence type="inferred from homology"/>
<protein>
    <submittedName>
        <fullName evidence="6">ABC transporter substrate-binding protein</fullName>
    </submittedName>
</protein>
<dbReference type="SUPFAM" id="SSF53807">
    <property type="entry name" value="Helical backbone' metal receptor"/>
    <property type="match status" value="1"/>
</dbReference>
<dbReference type="NCBIfam" id="NF038402">
    <property type="entry name" value="TroA_like"/>
    <property type="match status" value="1"/>
</dbReference>
<dbReference type="PANTHER" id="PTHR30535:SF34">
    <property type="entry name" value="MOLYBDATE-BINDING PROTEIN MOLA"/>
    <property type="match status" value="1"/>
</dbReference>
<comment type="similarity">
    <text evidence="1">Belongs to the bacterial solute-binding protein 8 family.</text>
</comment>
<dbReference type="Proteomes" id="UP000448867">
    <property type="component" value="Unassembled WGS sequence"/>
</dbReference>
<feature type="region of interest" description="Disordered" evidence="3">
    <location>
        <begin position="23"/>
        <end position="45"/>
    </location>
</feature>
<dbReference type="Pfam" id="PF01497">
    <property type="entry name" value="Peripla_BP_2"/>
    <property type="match status" value="1"/>
</dbReference>
<feature type="compositionally biased region" description="Polar residues" evidence="3">
    <location>
        <begin position="23"/>
        <end position="37"/>
    </location>
</feature>
<dbReference type="RefSeq" id="WP_154309289.1">
    <property type="nucleotide sequence ID" value="NZ_WKKI01000047.1"/>
</dbReference>
<comment type="caution">
    <text evidence="6">The sequence shown here is derived from an EMBL/GenBank/DDBJ whole genome shotgun (WGS) entry which is preliminary data.</text>
</comment>
<dbReference type="InterPro" id="IPR050902">
    <property type="entry name" value="ABC_Transporter_SBP"/>
</dbReference>
<accession>A0A7X2J226</accession>
<evidence type="ECO:0000313" key="7">
    <source>
        <dbReference type="Proteomes" id="UP000448867"/>
    </source>
</evidence>
<dbReference type="InterPro" id="IPR002491">
    <property type="entry name" value="ABC_transptr_periplasmic_BD"/>
</dbReference>
<evidence type="ECO:0000256" key="4">
    <source>
        <dbReference type="SAM" id="SignalP"/>
    </source>
</evidence>
<evidence type="ECO:0000259" key="5">
    <source>
        <dbReference type="PROSITE" id="PS50983"/>
    </source>
</evidence>
<feature type="signal peptide" evidence="4">
    <location>
        <begin position="1"/>
        <end position="21"/>
    </location>
</feature>
<dbReference type="OrthoDB" id="9816357at2"/>
<dbReference type="EMBL" id="WKKI01000047">
    <property type="protein sequence ID" value="MRX73829.1"/>
    <property type="molecule type" value="Genomic_DNA"/>
</dbReference>
<dbReference type="Gene3D" id="3.40.50.1980">
    <property type="entry name" value="Nitrogenase molybdenum iron protein domain"/>
    <property type="match status" value="2"/>
</dbReference>
<dbReference type="GO" id="GO:0071281">
    <property type="term" value="P:cellular response to iron ion"/>
    <property type="evidence" value="ECO:0007669"/>
    <property type="project" value="TreeGrafter"/>
</dbReference>
<gene>
    <name evidence="6" type="ORF">GJU40_16930</name>
</gene>
<evidence type="ECO:0000256" key="3">
    <source>
        <dbReference type="SAM" id="MobiDB-lite"/>
    </source>
</evidence>
<dbReference type="PROSITE" id="PS50983">
    <property type="entry name" value="FE_B12_PBP"/>
    <property type="match status" value="1"/>
</dbReference>